<sequence length="141" mass="15221">MVSAKRLAQMEKSWQRMAVLRTKRLTRTTTRAANECCLTSSVAVKGHCIVYTAGGGKFEVPLPYLSTALFSELLTMSLEEFGFVDSRITPPCDAAVMKYAFCLLRSDASAEVVKAFLSSVVRPCSSDGCVLAPCIALPAVC</sequence>
<dbReference type="RefSeq" id="XP_024319306.1">
    <property type="nucleotide sequence ID" value="XM_024463538.1"/>
</dbReference>
<dbReference type="PANTHER" id="PTHR31175:SF116">
    <property type="entry name" value="SAUR55-AUXIN-RESPONSIVE SAUR FAMILY MEMBER"/>
    <property type="match status" value="1"/>
</dbReference>
<accession>A0A0Q3LF90</accession>
<dbReference type="PANTHER" id="PTHR31175">
    <property type="entry name" value="AUXIN-RESPONSIVE FAMILY PROTEIN"/>
    <property type="match status" value="1"/>
</dbReference>
<protein>
    <submittedName>
        <fullName evidence="2 3">Uncharacterized protein</fullName>
    </submittedName>
</protein>
<dbReference type="GeneID" id="106866729"/>
<reference evidence="3" key="3">
    <citation type="submission" date="2018-08" db="UniProtKB">
        <authorList>
            <consortium name="EnsemblPlants"/>
        </authorList>
    </citation>
    <scope>IDENTIFICATION</scope>
    <source>
        <strain evidence="3">cv. Bd21</strain>
    </source>
</reference>
<keyword evidence="4" id="KW-1185">Reference proteome</keyword>
<dbReference type="EnsemblPlants" id="KQJ91325">
    <property type="protein sequence ID" value="KQJ91325"/>
    <property type="gene ID" value="BRADI_4g36978v3"/>
</dbReference>
<dbReference type="Gramene" id="KQJ91325">
    <property type="protein sequence ID" value="KQJ91325"/>
    <property type="gene ID" value="BRADI_4g36978v3"/>
</dbReference>
<evidence type="ECO:0000313" key="4">
    <source>
        <dbReference type="Proteomes" id="UP000008810"/>
    </source>
</evidence>
<evidence type="ECO:0000313" key="3">
    <source>
        <dbReference type="EnsemblPlants" id="KQJ91325"/>
    </source>
</evidence>
<evidence type="ECO:0000256" key="1">
    <source>
        <dbReference type="ARBA" id="ARBA00006974"/>
    </source>
</evidence>
<dbReference type="OrthoDB" id="1936278at2759"/>
<gene>
    <name evidence="3" type="primary">LOC106866729</name>
    <name evidence="2" type="ORF">BRADI_4g36978v3</name>
</gene>
<proteinExistence type="inferred from homology"/>
<dbReference type="STRING" id="15368.A0A0Q3LF90"/>
<dbReference type="Pfam" id="PF02519">
    <property type="entry name" value="Auxin_inducible"/>
    <property type="match status" value="1"/>
</dbReference>
<dbReference type="GO" id="GO:0009733">
    <property type="term" value="P:response to auxin"/>
    <property type="evidence" value="ECO:0007669"/>
    <property type="project" value="InterPro"/>
</dbReference>
<dbReference type="Proteomes" id="UP000008810">
    <property type="component" value="Chromosome 4"/>
</dbReference>
<organism evidence="2">
    <name type="scientific">Brachypodium distachyon</name>
    <name type="common">Purple false brome</name>
    <name type="synonym">Trachynia distachya</name>
    <dbReference type="NCBI Taxonomy" id="15368"/>
    <lineage>
        <taxon>Eukaryota</taxon>
        <taxon>Viridiplantae</taxon>
        <taxon>Streptophyta</taxon>
        <taxon>Embryophyta</taxon>
        <taxon>Tracheophyta</taxon>
        <taxon>Spermatophyta</taxon>
        <taxon>Magnoliopsida</taxon>
        <taxon>Liliopsida</taxon>
        <taxon>Poales</taxon>
        <taxon>Poaceae</taxon>
        <taxon>BOP clade</taxon>
        <taxon>Pooideae</taxon>
        <taxon>Stipodae</taxon>
        <taxon>Brachypodieae</taxon>
        <taxon>Brachypodium</taxon>
    </lineage>
</organism>
<dbReference type="EMBL" id="CM000883">
    <property type="protein sequence ID" value="KQJ91325.1"/>
    <property type="molecule type" value="Genomic_DNA"/>
</dbReference>
<dbReference type="AlphaFoldDB" id="A0A0Q3LF90"/>
<evidence type="ECO:0000313" key="2">
    <source>
        <dbReference type="EMBL" id="KQJ91325.1"/>
    </source>
</evidence>
<reference evidence="2" key="2">
    <citation type="submission" date="2017-06" db="EMBL/GenBank/DDBJ databases">
        <title>WGS assembly of Brachypodium distachyon.</title>
        <authorList>
            <consortium name="The International Brachypodium Initiative"/>
            <person name="Lucas S."/>
            <person name="Harmon-Smith M."/>
            <person name="Lail K."/>
            <person name="Tice H."/>
            <person name="Grimwood J."/>
            <person name="Bruce D."/>
            <person name="Barry K."/>
            <person name="Shu S."/>
            <person name="Lindquist E."/>
            <person name="Wang M."/>
            <person name="Pitluck S."/>
            <person name="Vogel J.P."/>
            <person name="Garvin D.F."/>
            <person name="Mockler T.C."/>
            <person name="Schmutz J."/>
            <person name="Rokhsar D."/>
            <person name="Bevan M.W."/>
        </authorList>
    </citation>
    <scope>NUCLEOTIDE SEQUENCE</scope>
    <source>
        <strain evidence="2">Bd21</strain>
    </source>
</reference>
<dbReference type="ExpressionAtlas" id="A0A0Q3LF90">
    <property type="expression patterns" value="baseline and differential"/>
</dbReference>
<reference evidence="2 3" key="1">
    <citation type="journal article" date="2010" name="Nature">
        <title>Genome sequencing and analysis of the model grass Brachypodium distachyon.</title>
        <authorList>
            <consortium name="International Brachypodium Initiative"/>
        </authorList>
    </citation>
    <scope>NUCLEOTIDE SEQUENCE [LARGE SCALE GENOMIC DNA]</scope>
    <source>
        <strain evidence="2">Bd21</strain>
        <strain evidence="3">cv. Bd21</strain>
    </source>
</reference>
<comment type="similarity">
    <text evidence="1">Belongs to the ARG7 family.</text>
</comment>
<name>A0A0Q3LF90_BRADI</name>
<dbReference type="InterPro" id="IPR003676">
    <property type="entry name" value="SAUR_fam"/>
</dbReference>